<evidence type="ECO:0000256" key="2">
    <source>
        <dbReference type="SAM" id="MobiDB-lite"/>
    </source>
</evidence>
<comment type="caution">
    <text evidence="4">The sequence shown here is derived from an EMBL/GenBank/DDBJ whole genome shotgun (WGS) entry which is preliminary data.</text>
</comment>
<dbReference type="AlphaFoldDB" id="A0AAW2C6V5"/>
<accession>A0AAW2C6V5</accession>
<evidence type="ECO:0000313" key="5">
    <source>
        <dbReference type="Proteomes" id="UP001459277"/>
    </source>
</evidence>
<dbReference type="InterPro" id="IPR040211">
    <property type="entry name" value="SERF1/2-like"/>
</dbReference>
<feature type="domain" description="Small EDRK-rich factor-like N-terminal" evidence="3">
    <location>
        <begin position="10"/>
        <end position="39"/>
    </location>
</feature>
<dbReference type="Pfam" id="PF04419">
    <property type="entry name" value="SERF-like_N"/>
    <property type="match status" value="1"/>
</dbReference>
<proteinExistence type="inferred from homology"/>
<feature type="region of interest" description="Disordered" evidence="2">
    <location>
        <begin position="1"/>
        <end position="82"/>
    </location>
</feature>
<dbReference type="EMBL" id="JAZDWU010000008">
    <property type="protein sequence ID" value="KAK9992800.1"/>
    <property type="molecule type" value="Genomic_DNA"/>
</dbReference>
<dbReference type="InterPro" id="IPR007513">
    <property type="entry name" value="SERF-like_N"/>
</dbReference>
<evidence type="ECO:0000256" key="1">
    <source>
        <dbReference type="ARBA" id="ARBA00007309"/>
    </source>
</evidence>
<dbReference type="Proteomes" id="UP001459277">
    <property type="component" value="Unassembled WGS sequence"/>
</dbReference>
<dbReference type="PANTHER" id="PTHR13596:SF17">
    <property type="entry name" value="SMALL EDRK-RICH FACTOR-LIKE N-TERMINAL DOMAIN-CONTAINING PROTEIN"/>
    <property type="match status" value="1"/>
</dbReference>
<feature type="compositionally biased region" description="Basic and acidic residues" evidence="2">
    <location>
        <begin position="36"/>
        <end position="51"/>
    </location>
</feature>
<protein>
    <recommendedName>
        <fullName evidence="3">Small EDRK-rich factor-like N-terminal domain-containing protein</fullName>
    </recommendedName>
</protein>
<gene>
    <name evidence="4" type="ORF">SO802_022503</name>
</gene>
<comment type="similarity">
    <text evidence="1">Belongs to the SERF family.</text>
</comment>
<evidence type="ECO:0000259" key="3">
    <source>
        <dbReference type="Pfam" id="PF04419"/>
    </source>
</evidence>
<keyword evidence="5" id="KW-1185">Reference proteome</keyword>
<organism evidence="4 5">
    <name type="scientific">Lithocarpus litseifolius</name>
    <dbReference type="NCBI Taxonomy" id="425828"/>
    <lineage>
        <taxon>Eukaryota</taxon>
        <taxon>Viridiplantae</taxon>
        <taxon>Streptophyta</taxon>
        <taxon>Embryophyta</taxon>
        <taxon>Tracheophyta</taxon>
        <taxon>Spermatophyta</taxon>
        <taxon>Magnoliopsida</taxon>
        <taxon>eudicotyledons</taxon>
        <taxon>Gunneridae</taxon>
        <taxon>Pentapetalae</taxon>
        <taxon>rosids</taxon>
        <taxon>fabids</taxon>
        <taxon>Fagales</taxon>
        <taxon>Fagaceae</taxon>
        <taxon>Lithocarpus</taxon>
    </lineage>
</organism>
<dbReference type="PANTHER" id="PTHR13596">
    <property type="entry name" value="SMALL EDRK-RICH FACTOR 1"/>
    <property type="match status" value="1"/>
</dbReference>
<sequence>MNPKRSLTIRERDRERAQARAGGKTKQPKGDGLTPEQRRERDAKALQEKAAKKAAQSVGGNNAGGGGRERNLKVRATPGGGSRWLGGGVGTLGFVEGSVREELVSHCDREREKGFLERDGLYEKKVRVKTPNTFLAKLRALKTNSQFNGEFTDYQNLKLHQKKPRIFHNILIPIPNPNSSLHFHCQRPRAPIRGPIFLDLYVKALSSNSQTTSSSSSSVTMSMSFDWFDRGDHKSQAYESKQNYQDDRKD</sequence>
<feature type="compositionally biased region" description="Basic and acidic residues" evidence="2">
    <location>
        <begin position="8"/>
        <end position="18"/>
    </location>
</feature>
<evidence type="ECO:0000313" key="4">
    <source>
        <dbReference type="EMBL" id="KAK9992800.1"/>
    </source>
</evidence>
<name>A0AAW2C6V5_9ROSI</name>
<reference evidence="4 5" key="1">
    <citation type="submission" date="2024-01" db="EMBL/GenBank/DDBJ databases">
        <title>A telomere-to-telomere, gap-free genome of sweet tea (Lithocarpus litseifolius).</title>
        <authorList>
            <person name="Zhou J."/>
        </authorList>
    </citation>
    <scope>NUCLEOTIDE SEQUENCE [LARGE SCALE GENOMIC DNA]</scope>
    <source>
        <strain evidence="4">Zhou-2022a</strain>
        <tissue evidence="4">Leaf</tissue>
    </source>
</reference>